<gene>
    <name evidence="1" type="ORF">SR187_7445</name>
</gene>
<proteinExistence type="predicted"/>
<accession>A0A2Z5TXD9</accession>
<reference evidence="1 2" key="1">
    <citation type="journal article" date="2018" name="Genome Biol. Evol.">
        <title>Complete Genome Sequence of Streptococcus ruminantium sp. nov. GUT-187T (=DSM 104980T =JCM 31869T), the Type Strain of S. ruminantium, and Comparison with Genome Sequences of Streptococcus suis Strains.</title>
        <authorList>
            <person name="Tohya M."/>
            <person name="Sekizaki T."/>
            <person name="Miyoshi-Akiyama T."/>
        </authorList>
    </citation>
    <scope>NUCLEOTIDE SEQUENCE [LARGE SCALE GENOMIC DNA]</scope>
    <source>
        <strain evidence="1 2">GUT187T</strain>
    </source>
</reference>
<evidence type="ECO:0000313" key="1">
    <source>
        <dbReference type="EMBL" id="BBA93092.1"/>
    </source>
</evidence>
<name>A0A2Z5TXD9_9STRE</name>
<evidence type="ECO:0000313" key="2">
    <source>
        <dbReference type="Proteomes" id="UP000269331"/>
    </source>
</evidence>
<sequence length="80" mass="9882">MKQYKFRNYTIHTHPDLIVVIGNDETDLILYTNRTDYALLAWLSWQEENESVHIVNRWKLTFEHDTNHNIYIHYNPDYHY</sequence>
<dbReference type="AlphaFoldDB" id="A0A2Z5TXD9"/>
<dbReference type="Proteomes" id="UP000269331">
    <property type="component" value="Chromosome"/>
</dbReference>
<organism evidence="1 2">
    <name type="scientific">Streptococcus ruminantium</name>
    <dbReference type="NCBI Taxonomy" id="1917441"/>
    <lineage>
        <taxon>Bacteria</taxon>
        <taxon>Bacillati</taxon>
        <taxon>Bacillota</taxon>
        <taxon>Bacilli</taxon>
        <taxon>Lactobacillales</taxon>
        <taxon>Streptococcaceae</taxon>
        <taxon>Streptococcus</taxon>
    </lineage>
</organism>
<dbReference type="RefSeq" id="WP_120172004.1">
    <property type="nucleotide sequence ID" value="NZ_AP018400.1"/>
</dbReference>
<protein>
    <submittedName>
        <fullName evidence="1">Uncharacterized protein</fullName>
    </submittedName>
</protein>
<dbReference type="OrthoDB" id="2223788at2"/>
<dbReference type="GeneID" id="52230011"/>
<dbReference type="KEGG" id="srq:SR187_7445"/>
<dbReference type="EMBL" id="AP018400">
    <property type="protein sequence ID" value="BBA93092.1"/>
    <property type="molecule type" value="Genomic_DNA"/>
</dbReference>